<organism evidence="3 4">
    <name type="scientific">Cymbomonas tetramitiformis</name>
    <dbReference type="NCBI Taxonomy" id="36881"/>
    <lineage>
        <taxon>Eukaryota</taxon>
        <taxon>Viridiplantae</taxon>
        <taxon>Chlorophyta</taxon>
        <taxon>Pyramimonadophyceae</taxon>
        <taxon>Pyramimonadales</taxon>
        <taxon>Pyramimonadaceae</taxon>
        <taxon>Cymbomonas</taxon>
    </lineage>
</organism>
<evidence type="ECO:0000313" key="3">
    <source>
        <dbReference type="EMBL" id="KAK3241995.1"/>
    </source>
</evidence>
<evidence type="ECO:0000256" key="1">
    <source>
        <dbReference type="SAM" id="MobiDB-lite"/>
    </source>
</evidence>
<dbReference type="Proteomes" id="UP001190700">
    <property type="component" value="Unassembled WGS sequence"/>
</dbReference>
<comment type="caution">
    <text evidence="3">The sequence shown here is derived from an EMBL/GenBank/DDBJ whole genome shotgun (WGS) entry which is preliminary data.</text>
</comment>
<proteinExistence type="predicted"/>
<accession>A0AAE0BUA4</accession>
<feature type="region of interest" description="Disordered" evidence="1">
    <location>
        <begin position="25"/>
        <end position="54"/>
    </location>
</feature>
<reference evidence="3 4" key="1">
    <citation type="journal article" date="2015" name="Genome Biol. Evol.">
        <title>Comparative Genomics of a Bacterivorous Green Alga Reveals Evolutionary Causalities and Consequences of Phago-Mixotrophic Mode of Nutrition.</title>
        <authorList>
            <person name="Burns J.A."/>
            <person name="Paasch A."/>
            <person name="Narechania A."/>
            <person name="Kim E."/>
        </authorList>
    </citation>
    <scope>NUCLEOTIDE SEQUENCE [LARGE SCALE GENOMIC DNA]</scope>
    <source>
        <strain evidence="3 4">PLY_AMNH</strain>
    </source>
</reference>
<keyword evidence="4" id="KW-1185">Reference proteome</keyword>
<dbReference type="AlphaFoldDB" id="A0AAE0BUA4"/>
<feature type="signal peptide" evidence="2">
    <location>
        <begin position="1"/>
        <end position="21"/>
    </location>
</feature>
<dbReference type="EMBL" id="LGRX02033265">
    <property type="protein sequence ID" value="KAK3241995.1"/>
    <property type="molecule type" value="Genomic_DNA"/>
</dbReference>
<protein>
    <submittedName>
        <fullName evidence="3">Uncharacterized protein</fullName>
    </submittedName>
</protein>
<evidence type="ECO:0000313" key="4">
    <source>
        <dbReference type="Proteomes" id="UP001190700"/>
    </source>
</evidence>
<feature type="chain" id="PRO_5041898818" evidence="2">
    <location>
        <begin position="22"/>
        <end position="208"/>
    </location>
</feature>
<gene>
    <name evidence="3" type="ORF">CYMTET_48291</name>
</gene>
<evidence type="ECO:0000256" key="2">
    <source>
        <dbReference type="SAM" id="SignalP"/>
    </source>
</evidence>
<name>A0AAE0BUA4_9CHLO</name>
<keyword evidence="2" id="KW-0732">Signal</keyword>
<sequence>MGKMAHHSSTFLNISALTASAFPTGTPKTSMKSSPAHAPGIPSAKQLVSPSGEKAADFTGRMSRQFLSPPPGDLCVHQSGCEALVPRCLWGRHWLEMCDWERLPLWYLSGGHCPLGNGADWSAISAGKGSVVMRISLVDAAADLHCRLNPVVLRCVLSVGTATALPTPVACVGAACVYPGAAQDLHTLDRVLQATTRIAPSLYDYAVL</sequence>